<name>A0A395N0I5_9HYPO</name>
<accession>A0A395N0I5</accession>
<comment type="caution">
    <text evidence="2">The sequence shown here is derived from an EMBL/GenBank/DDBJ whole genome shotgun (WGS) entry which is preliminary data.</text>
</comment>
<evidence type="ECO:0000313" key="2">
    <source>
        <dbReference type="EMBL" id="RFN53648.1"/>
    </source>
</evidence>
<evidence type="ECO:0000313" key="3">
    <source>
        <dbReference type="Proteomes" id="UP000265631"/>
    </source>
</evidence>
<dbReference type="Proteomes" id="UP000265631">
    <property type="component" value="Unassembled WGS sequence"/>
</dbReference>
<gene>
    <name evidence="2" type="ORF">FIE12Z_1989</name>
</gene>
<sequence length="1179" mass="137718">MATTLYNNAHTLRLGKHQDYFFMSHVGITALKEASEKDQQLADENGGVTPMPSNRRICAFHGIGRDAPWPPFDPGRCRKEFEYEIIRHSKIVGQRWKKLNQLVLGSEKVIQDTIVRLAQGDIKAKDGKVVSVEDYLKFSWQATRDTYNKDQATDPGNLTTGFRLDPKGSITANRSTNLDMFALVFLTTQTLKESIKDKTKVKPFDRYYPLYRNGANYMDDRKTLEEDLTDEEKFQNLRKPGPIKDGKTQFNINIEGFLEKHRASFLVPHINLLDLTNTVNLLLFIHHRARFLPREFSYVDRDAMYMGERTRILLGANDPTCRVVFKDFINNDESGFPVKPLFHYTHKEWDTERLGDLGIHRWKTLTFTGSAAWLTLQSQAITYTFLSNFCQHMLDLAKEKPVYDPLHSLTFQQILDIENEAAQKIEEVRGDKHGENLDEIQALRQYEPTTEGFDYDRYHKLLAEQRDEAEQRIWFLFNDPDYFARKIIEEKEHHWDNLRVGYDEANPGSYIRRYYNDMKKRHDMYLDCMRNVVRRALFDFFIWHAILNALAQLEEDKEKYHRFERNHIEYVRGGKSFCALNAEFWQGKDAERYITDYKSVQRVVRMAASYIIFEFRKKAIHAASPHMRDVYCIPDANKKPADLLSPGYYNKPDIELNFRHQVLPDERRQVPRMVLELIENFISKPTSAMFVGVRNVTARIQRHFDECQDDEQTRSKFSDLLRDNIKGLHILSELADYMDQHMYVGSFEHHTFTTSHEDITGGKSWEVFEHLDTYDILSLDGCTFGREHVPPKRQERIFKFLDEIQGLGTRDENSYGAARGDIRRFGSSLLKGLIYPFGRKDSNLKYKYNHKSSFEVKPETLDRLSQHMGIGENQWPFQDSEKPWNALEDDSQDVQKHYQGIWKKLKEEMKQLSKKNEKSLKKPWNKNGKNGSNMFDFVTDEVELARAMMETSKRQMENGVRKRRAKKKTLERRRQEQDQARRRDLEAQDAEMRDAPSQDTTPTTFFSSEFKDETAEEPTQEMDIDPVVKPEIEPGPEPEPEPEPELEPEPEPDQPAVSLPPPVAQTRPKIPLNNNCWQVWDAIFPANLADAPKITFAQLINALKKIGFELKFARGSHNHYGYVDGAEPFEGVTGFLFVKPHGDGGEHKKASDGMVQVWRHYIEVRKLTLEKLEERYSRR</sequence>
<proteinExistence type="predicted"/>
<protein>
    <submittedName>
        <fullName evidence="2">Uncharacterized protein</fullName>
    </submittedName>
</protein>
<feature type="compositionally biased region" description="Acidic residues" evidence="1">
    <location>
        <begin position="1034"/>
        <end position="1052"/>
    </location>
</feature>
<reference evidence="2 3" key="1">
    <citation type="journal article" date="2018" name="PLoS Pathog.">
        <title>Evolution of structural diversity of trichothecenes, a family of toxins produced by plant pathogenic and entomopathogenic fungi.</title>
        <authorList>
            <person name="Proctor R.H."/>
            <person name="McCormick S.P."/>
            <person name="Kim H.S."/>
            <person name="Cardoza R.E."/>
            <person name="Stanley A.M."/>
            <person name="Lindo L."/>
            <person name="Kelly A."/>
            <person name="Brown D.W."/>
            <person name="Lee T."/>
            <person name="Vaughan M.M."/>
            <person name="Alexander N.J."/>
            <person name="Busman M."/>
            <person name="Gutierrez S."/>
        </authorList>
    </citation>
    <scope>NUCLEOTIDE SEQUENCE [LARGE SCALE GENOMIC DNA]</scope>
    <source>
        <strain evidence="2 3">NRRL 13405</strain>
    </source>
</reference>
<organism evidence="2 3">
    <name type="scientific">Fusarium flagelliforme</name>
    <dbReference type="NCBI Taxonomy" id="2675880"/>
    <lineage>
        <taxon>Eukaryota</taxon>
        <taxon>Fungi</taxon>
        <taxon>Dikarya</taxon>
        <taxon>Ascomycota</taxon>
        <taxon>Pezizomycotina</taxon>
        <taxon>Sordariomycetes</taxon>
        <taxon>Hypocreomycetidae</taxon>
        <taxon>Hypocreales</taxon>
        <taxon>Nectriaceae</taxon>
        <taxon>Fusarium</taxon>
        <taxon>Fusarium incarnatum-equiseti species complex</taxon>
    </lineage>
</organism>
<feature type="compositionally biased region" description="Basic residues" evidence="1">
    <location>
        <begin position="961"/>
        <end position="971"/>
    </location>
</feature>
<dbReference type="AlphaFoldDB" id="A0A395N0I5"/>
<dbReference type="STRING" id="2594813.A0A395N0I5"/>
<feature type="compositionally biased region" description="Polar residues" evidence="1">
    <location>
        <begin position="997"/>
        <end position="1007"/>
    </location>
</feature>
<evidence type="ECO:0000256" key="1">
    <source>
        <dbReference type="SAM" id="MobiDB-lite"/>
    </source>
</evidence>
<feature type="compositionally biased region" description="Acidic residues" evidence="1">
    <location>
        <begin position="1014"/>
        <end position="1024"/>
    </location>
</feature>
<feature type="compositionally biased region" description="Basic and acidic residues" evidence="1">
    <location>
        <begin position="972"/>
        <end position="996"/>
    </location>
</feature>
<feature type="compositionally biased region" description="Basic and acidic residues" evidence="1">
    <location>
        <begin position="951"/>
        <end position="960"/>
    </location>
</feature>
<dbReference type="EMBL" id="PXXK01000038">
    <property type="protein sequence ID" value="RFN53648.1"/>
    <property type="molecule type" value="Genomic_DNA"/>
</dbReference>
<feature type="region of interest" description="Disordered" evidence="1">
    <location>
        <begin position="951"/>
        <end position="1066"/>
    </location>
</feature>
<keyword evidence="3" id="KW-1185">Reference proteome</keyword>
<feature type="region of interest" description="Disordered" evidence="1">
    <location>
        <begin position="913"/>
        <end position="934"/>
    </location>
</feature>